<dbReference type="SUPFAM" id="SSF56300">
    <property type="entry name" value="Metallo-dependent phosphatases"/>
    <property type="match status" value="1"/>
</dbReference>
<dbReference type="Gene3D" id="3.60.21.40">
    <property type="entry name" value="GpdQ, catalytic alpha/beta sandwich domain"/>
    <property type="match status" value="1"/>
</dbReference>
<dbReference type="PANTHER" id="PTHR42988">
    <property type="entry name" value="PHOSPHOHYDROLASE"/>
    <property type="match status" value="1"/>
</dbReference>
<dbReference type="InterPro" id="IPR050884">
    <property type="entry name" value="CNP_phosphodiesterase-III"/>
</dbReference>
<dbReference type="PANTHER" id="PTHR42988:SF2">
    <property type="entry name" value="CYCLIC NUCLEOTIDE PHOSPHODIESTERASE CBUA0032-RELATED"/>
    <property type="match status" value="1"/>
</dbReference>
<dbReference type="InterPro" id="IPR042283">
    <property type="entry name" value="GpdQ_catalytic"/>
</dbReference>
<evidence type="ECO:0000313" key="7">
    <source>
        <dbReference type="Proteomes" id="UP001222770"/>
    </source>
</evidence>
<dbReference type="RefSeq" id="WP_277276801.1">
    <property type="nucleotide sequence ID" value="NZ_JAROCY010000006.1"/>
</dbReference>
<evidence type="ECO:0000256" key="3">
    <source>
        <dbReference type="ARBA" id="ARBA00023004"/>
    </source>
</evidence>
<comment type="caution">
    <text evidence="6">The sequence shown here is derived from an EMBL/GenBank/DDBJ whole genome shotgun (WGS) entry which is preliminary data.</text>
</comment>
<evidence type="ECO:0000256" key="4">
    <source>
        <dbReference type="ARBA" id="ARBA00025742"/>
    </source>
</evidence>
<proteinExistence type="inferred from homology"/>
<dbReference type="InterPro" id="IPR042281">
    <property type="entry name" value="GpdQ_beta-strand"/>
</dbReference>
<dbReference type="Proteomes" id="UP001222770">
    <property type="component" value="Unassembled WGS sequence"/>
</dbReference>
<dbReference type="InterPro" id="IPR026575">
    <property type="entry name" value="GpdQ/CpdA-like"/>
</dbReference>
<reference evidence="6 7" key="1">
    <citation type="submission" date="2023-03" db="EMBL/GenBank/DDBJ databases">
        <title>Novosphingobium cyanobacteriorum sp. nov., isolated from a eutrophic reservoir during the Microcystis bloom period.</title>
        <authorList>
            <person name="Kang M."/>
            <person name="Le V."/>
            <person name="Ko S.-R."/>
            <person name="Lee S.-A."/>
            <person name="Ahn C.-Y."/>
        </authorList>
    </citation>
    <scope>NUCLEOTIDE SEQUENCE [LARGE SCALE GENOMIC DNA]</scope>
    <source>
        <strain evidence="6 7">HBC54</strain>
    </source>
</reference>
<evidence type="ECO:0000259" key="5">
    <source>
        <dbReference type="Pfam" id="PF00149"/>
    </source>
</evidence>
<organism evidence="6 7">
    <name type="scientific">Novosphingobium cyanobacteriorum</name>
    <dbReference type="NCBI Taxonomy" id="3024215"/>
    <lineage>
        <taxon>Bacteria</taxon>
        <taxon>Pseudomonadati</taxon>
        <taxon>Pseudomonadota</taxon>
        <taxon>Alphaproteobacteria</taxon>
        <taxon>Sphingomonadales</taxon>
        <taxon>Sphingomonadaceae</taxon>
        <taxon>Novosphingobium</taxon>
    </lineage>
</organism>
<dbReference type="Pfam" id="PF00149">
    <property type="entry name" value="Metallophos"/>
    <property type="match status" value="1"/>
</dbReference>
<evidence type="ECO:0000256" key="2">
    <source>
        <dbReference type="ARBA" id="ARBA00022801"/>
    </source>
</evidence>
<keyword evidence="7" id="KW-1185">Reference proteome</keyword>
<sequence length="288" mass="31902">MLIAQITDIHIGFEPDSPDEFNRQRLDRVLADLKALQPRPDLLLASGDLVDRGDRISYVRLREALEGLPFPVHFALGNHDLRDVFADVFPEAQFTDGFLQYAIDGGPVRLLVLDTLEDGRHGGGFCATRAAWLNARLDEAGDVPTLLVMHHPPVEVGIAWMNTDPAEPWVELLASCLRGRSNVIGLVCGHIHRAMTAKWEGLVVATCPSTAPQVGLDLRLLDPDVPDGRALIVADPPAYALHWWNGRELVTHWDTAEDRAVLARFDQNLQGMVQHMMDERPGTSGRLL</sequence>
<dbReference type="InterPro" id="IPR029052">
    <property type="entry name" value="Metallo-depent_PP-like"/>
</dbReference>
<dbReference type="CDD" id="cd07402">
    <property type="entry name" value="MPP_GpdQ"/>
    <property type="match status" value="1"/>
</dbReference>
<dbReference type="EMBL" id="JAROCY010000006">
    <property type="protein sequence ID" value="MDF8333283.1"/>
    <property type="molecule type" value="Genomic_DNA"/>
</dbReference>
<comment type="similarity">
    <text evidence="4">Belongs to the cyclic nucleotide phosphodiesterase class-III family.</text>
</comment>
<dbReference type="Gene3D" id="3.30.750.180">
    <property type="entry name" value="GpdQ, beta-strand dimerisation domain"/>
    <property type="match status" value="1"/>
</dbReference>
<evidence type="ECO:0000256" key="1">
    <source>
        <dbReference type="ARBA" id="ARBA00022723"/>
    </source>
</evidence>
<evidence type="ECO:0000313" key="6">
    <source>
        <dbReference type="EMBL" id="MDF8333283.1"/>
    </source>
</evidence>
<feature type="domain" description="Calcineurin-like phosphoesterase" evidence="5">
    <location>
        <begin position="1"/>
        <end position="193"/>
    </location>
</feature>
<keyword evidence="3" id="KW-0408">Iron</keyword>
<dbReference type="InterPro" id="IPR004843">
    <property type="entry name" value="Calcineurin-like_PHP"/>
</dbReference>
<name>A0ABT6CH72_9SPHN</name>
<protein>
    <submittedName>
        <fullName evidence="6">Phosphodiesterase</fullName>
    </submittedName>
</protein>
<accession>A0ABT6CH72</accession>
<gene>
    <name evidence="6" type="ORF">POM99_08735</name>
</gene>
<keyword evidence="2" id="KW-0378">Hydrolase</keyword>
<keyword evidence="1" id="KW-0479">Metal-binding</keyword>